<dbReference type="GO" id="GO:0016226">
    <property type="term" value="P:iron-sulfur cluster assembly"/>
    <property type="evidence" value="ECO:0007669"/>
    <property type="project" value="InterPro"/>
</dbReference>
<dbReference type="PANTHER" id="PTHR11178:SF1">
    <property type="entry name" value="NFU1 IRON-SULFUR CLUSTER SCAFFOLD HOMOLOG, MITOCHONDRIAL"/>
    <property type="match status" value="1"/>
</dbReference>
<gene>
    <name evidence="4" type="ORF">H9897_00715</name>
</gene>
<protein>
    <submittedName>
        <fullName evidence="4">NifU family protein</fullName>
    </submittedName>
</protein>
<name>A0A9E2NVQ9_9BACT</name>
<evidence type="ECO:0000313" key="4">
    <source>
        <dbReference type="EMBL" id="MBU3830672.1"/>
    </source>
</evidence>
<comment type="function">
    <text evidence="2">May be involved in the formation or repair of [Fe-S] clusters present in iron-sulfur proteins.</text>
</comment>
<accession>A0A9E2NVQ9</accession>
<dbReference type="Pfam" id="PF01106">
    <property type="entry name" value="NifU"/>
    <property type="match status" value="1"/>
</dbReference>
<dbReference type="GO" id="GO:0005506">
    <property type="term" value="F:iron ion binding"/>
    <property type="evidence" value="ECO:0007669"/>
    <property type="project" value="InterPro"/>
</dbReference>
<evidence type="ECO:0000256" key="2">
    <source>
        <dbReference type="ARBA" id="ARBA00049958"/>
    </source>
</evidence>
<dbReference type="Proteomes" id="UP000824247">
    <property type="component" value="Unassembled WGS sequence"/>
</dbReference>
<proteinExistence type="inferred from homology"/>
<dbReference type="InterPro" id="IPR034904">
    <property type="entry name" value="FSCA_dom_sf"/>
</dbReference>
<dbReference type="EMBL" id="JAHLFM010000012">
    <property type="protein sequence ID" value="MBU3830672.1"/>
    <property type="molecule type" value="Genomic_DNA"/>
</dbReference>
<evidence type="ECO:0000256" key="1">
    <source>
        <dbReference type="ARBA" id="ARBA00006420"/>
    </source>
</evidence>
<dbReference type="InterPro" id="IPR001075">
    <property type="entry name" value="NIF_FeS_clus_asmbl_NifU_C"/>
</dbReference>
<feature type="domain" description="NIF system FeS cluster assembly NifU C-terminal" evidence="3">
    <location>
        <begin position="8"/>
        <end position="71"/>
    </location>
</feature>
<comment type="similarity">
    <text evidence="1">Belongs to the NifU family.</text>
</comment>
<comment type="caution">
    <text evidence="4">The sequence shown here is derived from an EMBL/GenBank/DDBJ whole genome shotgun (WGS) entry which is preliminary data.</text>
</comment>
<dbReference type="AlphaFoldDB" id="A0A9E2NVQ9"/>
<dbReference type="Gene3D" id="3.30.300.130">
    <property type="entry name" value="Fe-S cluster assembly (FSCA)"/>
    <property type="match status" value="1"/>
</dbReference>
<dbReference type="PANTHER" id="PTHR11178">
    <property type="entry name" value="IRON-SULFUR CLUSTER SCAFFOLD PROTEIN NFU-RELATED"/>
    <property type="match status" value="1"/>
</dbReference>
<organism evidence="4 5">
    <name type="scientific">Candidatus Ureaplasma intestinipullorum</name>
    <dbReference type="NCBI Taxonomy" id="2838770"/>
    <lineage>
        <taxon>Bacteria</taxon>
        <taxon>Bacillati</taxon>
        <taxon>Mycoplasmatota</taxon>
        <taxon>Mycoplasmoidales</taxon>
        <taxon>Mycoplasmoidaceae</taxon>
        <taxon>Ureaplasma</taxon>
    </lineage>
</organism>
<reference evidence="4" key="1">
    <citation type="journal article" date="2021" name="PeerJ">
        <title>Extensive microbial diversity within the chicken gut microbiome revealed by metagenomics and culture.</title>
        <authorList>
            <person name="Gilroy R."/>
            <person name="Ravi A."/>
            <person name="Getino M."/>
            <person name="Pursley I."/>
            <person name="Horton D.L."/>
            <person name="Alikhan N.F."/>
            <person name="Baker D."/>
            <person name="Gharbi K."/>
            <person name="Hall N."/>
            <person name="Watson M."/>
            <person name="Adriaenssens E.M."/>
            <person name="Foster-Nyarko E."/>
            <person name="Jarju S."/>
            <person name="Secka A."/>
            <person name="Antonio M."/>
            <person name="Oren A."/>
            <person name="Chaudhuri R.R."/>
            <person name="La Ragione R."/>
            <person name="Hildebrand F."/>
            <person name="Pallen M.J."/>
        </authorList>
    </citation>
    <scope>NUCLEOTIDE SEQUENCE</scope>
    <source>
        <strain evidence="4">A5-1222</strain>
    </source>
</reference>
<sequence length="76" mass="8571">MSIKNEIIEILDTLKIYIQQDGGDFEFIDFVDNVVTIKLSGACVSCSSIDTTYQDGIQELLRDEIDKNIIVKLITD</sequence>
<dbReference type="GO" id="GO:0051536">
    <property type="term" value="F:iron-sulfur cluster binding"/>
    <property type="evidence" value="ECO:0007669"/>
    <property type="project" value="InterPro"/>
</dbReference>
<reference evidence="4" key="2">
    <citation type="submission" date="2021-04" db="EMBL/GenBank/DDBJ databases">
        <authorList>
            <person name="Gilroy R."/>
        </authorList>
    </citation>
    <scope>NUCLEOTIDE SEQUENCE</scope>
    <source>
        <strain evidence="4">A5-1222</strain>
    </source>
</reference>
<evidence type="ECO:0000259" key="3">
    <source>
        <dbReference type="Pfam" id="PF01106"/>
    </source>
</evidence>
<evidence type="ECO:0000313" key="5">
    <source>
        <dbReference type="Proteomes" id="UP000824247"/>
    </source>
</evidence>
<dbReference type="SUPFAM" id="SSF117916">
    <property type="entry name" value="Fe-S cluster assembly (FSCA) domain-like"/>
    <property type="match status" value="1"/>
</dbReference>